<proteinExistence type="predicted"/>
<dbReference type="Proteomes" id="UP000789920">
    <property type="component" value="Unassembled WGS sequence"/>
</dbReference>
<name>A0ACA9PW10_9GLOM</name>
<reference evidence="1" key="1">
    <citation type="submission" date="2021-06" db="EMBL/GenBank/DDBJ databases">
        <authorList>
            <person name="Kallberg Y."/>
            <person name="Tangrot J."/>
            <person name="Rosling A."/>
        </authorList>
    </citation>
    <scope>NUCLEOTIDE SEQUENCE</scope>
    <source>
        <strain evidence="1">MA461A</strain>
    </source>
</reference>
<evidence type="ECO:0000313" key="1">
    <source>
        <dbReference type="EMBL" id="CAG8724441.1"/>
    </source>
</evidence>
<keyword evidence="2" id="KW-1185">Reference proteome</keyword>
<accession>A0ACA9PW10</accession>
<organism evidence="1 2">
    <name type="scientific">Racocetra persica</name>
    <dbReference type="NCBI Taxonomy" id="160502"/>
    <lineage>
        <taxon>Eukaryota</taxon>
        <taxon>Fungi</taxon>
        <taxon>Fungi incertae sedis</taxon>
        <taxon>Mucoromycota</taxon>
        <taxon>Glomeromycotina</taxon>
        <taxon>Glomeromycetes</taxon>
        <taxon>Diversisporales</taxon>
        <taxon>Gigasporaceae</taxon>
        <taxon>Racocetra</taxon>
    </lineage>
</organism>
<protein>
    <submittedName>
        <fullName evidence="1">32546_t:CDS:1</fullName>
    </submittedName>
</protein>
<evidence type="ECO:0000313" key="2">
    <source>
        <dbReference type="Proteomes" id="UP000789920"/>
    </source>
</evidence>
<gene>
    <name evidence="1" type="ORF">RPERSI_LOCUS11582</name>
</gene>
<sequence>NDTRGIEQSTAKTIFTKIENFNDTSEQIDLQTKNTLISDIMNNIFSELSKNKLNNAPNSDISFKIKRSNF</sequence>
<dbReference type="EMBL" id="CAJVQC010023910">
    <property type="protein sequence ID" value="CAG8724441.1"/>
    <property type="molecule type" value="Genomic_DNA"/>
</dbReference>
<comment type="caution">
    <text evidence="1">The sequence shown here is derived from an EMBL/GenBank/DDBJ whole genome shotgun (WGS) entry which is preliminary data.</text>
</comment>
<feature type="non-terminal residue" evidence="1">
    <location>
        <position position="1"/>
    </location>
</feature>